<keyword evidence="3" id="KW-1185">Reference proteome</keyword>
<dbReference type="EMBL" id="MU864390">
    <property type="protein sequence ID" value="KAK4188241.1"/>
    <property type="molecule type" value="Genomic_DNA"/>
</dbReference>
<reference evidence="2" key="2">
    <citation type="submission" date="2023-05" db="EMBL/GenBank/DDBJ databases">
        <authorList>
            <consortium name="Lawrence Berkeley National Laboratory"/>
            <person name="Steindorff A."/>
            <person name="Hensen N."/>
            <person name="Bonometti L."/>
            <person name="Westerberg I."/>
            <person name="Brannstrom I.O."/>
            <person name="Guillou S."/>
            <person name="Cros-Aarteil S."/>
            <person name="Calhoun S."/>
            <person name="Haridas S."/>
            <person name="Kuo A."/>
            <person name="Mondo S."/>
            <person name="Pangilinan J."/>
            <person name="Riley R."/>
            <person name="Labutti K."/>
            <person name="Andreopoulos B."/>
            <person name="Lipzen A."/>
            <person name="Chen C."/>
            <person name="Yanf M."/>
            <person name="Daum C."/>
            <person name="Ng V."/>
            <person name="Clum A."/>
            <person name="Ohm R."/>
            <person name="Martin F."/>
            <person name="Silar P."/>
            <person name="Natvig D."/>
            <person name="Lalanne C."/>
            <person name="Gautier V."/>
            <person name="Ament-Velasquez S.L."/>
            <person name="Kruys A."/>
            <person name="Hutchinson M.I."/>
            <person name="Powell A.J."/>
            <person name="Barry K."/>
            <person name="Miller A.N."/>
            <person name="Grigoriev I.V."/>
            <person name="Debuchy R."/>
            <person name="Gladieux P."/>
            <person name="Thoren M.H."/>
            <person name="Johannesson H."/>
        </authorList>
    </citation>
    <scope>NUCLEOTIDE SEQUENCE</scope>
    <source>
        <strain evidence="2">PSN309</strain>
    </source>
</reference>
<feature type="non-terminal residue" evidence="2">
    <location>
        <position position="1"/>
    </location>
</feature>
<evidence type="ECO:0000259" key="1">
    <source>
        <dbReference type="Pfam" id="PF06985"/>
    </source>
</evidence>
<dbReference type="Proteomes" id="UP001302126">
    <property type="component" value="Unassembled WGS sequence"/>
</dbReference>
<feature type="domain" description="Heterokaryon incompatibility" evidence="1">
    <location>
        <begin position="3"/>
        <end position="149"/>
    </location>
</feature>
<evidence type="ECO:0000313" key="2">
    <source>
        <dbReference type="EMBL" id="KAK4188241.1"/>
    </source>
</evidence>
<protein>
    <submittedName>
        <fullName evidence="2">Heterokaryon incompatibility protein-domain-containing protein</fullName>
    </submittedName>
</protein>
<organism evidence="2 3">
    <name type="scientific">Podospora australis</name>
    <dbReference type="NCBI Taxonomy" id="1536484"/>
    <lineage>
        <taxon>Eukaryota</taxon>
        <taxon>Fungi</taxon>
        <taxon>Dikarya</taxon>
        <taxon>Ascomycota</taxon>
        <taxon>Pezizomycotina</taxon>
        <taxon>Sordariomycetes</taxon>
        <taxon>Sordariomycetidae</taxon>
        <taxon>Sordariales</taxon>
        <taxon>Podosporaceae</taxon>
        <taxon>Podospora</taxon>
    </lineage>
</organism>
<dbReference type="InterPro" id="IPR010730">
    <property type="entry name" value="HET"/>
</dbReference>
<sequence length="254" mass="28529">AKYIALSYCWGMNQRLKLTTDTPPQMRAGTSINELPVLFHDVLGLARRLGIEYLWIDALCILQDSESDWYHQSRAVPDVYQTAFLTLATSSSSSVTESILHRSKDALEMKTARIPVRDNSGKLITEIVGVPRLCRSRRPLTASGWCLQEKLLSTRMVSFGGGELEWKCAATSACECEGGVSDLYNVSAHSITSRDEALDFWYKQVLEYSKRYLTFPSDKARNLFDNSFGNIVVFIIRIFSSSNSNAVQPNAKHQ</sequence>
<comment type="caution">
    <text evidence="2">The sequence shown here is derived from an EMBL/GenBank/DDBJ whole genome shotgun (WGS) entry which is preliminary data.</text>
</comment>
<reference evidence="2" key="1">
    <citation type="journal article" date="2023" name="Mol. Phylogenet. Evol.">
        <title>Genome-scale phylogeny and comparative genomics of the fungal order Sordariales.</title>
        <authorList>
            <person name="Hensen N."/>
            <person name="Bonometti L."/>
            <person name="Westerberg I."/>
            <person name="Brannstrom I.O."/>
            <person name="Guillou S."/>
            <person name="Cros-Aarteil S."/>
            <person name="Calhoun S."/>
            <person name="Haridas S."/>
            <person name="Kuo A."/>
            <person name="Mondo S."/>
            <person name="Pangilinan J."/>
            <person name="Riley R."/>
            <person name="LaButti K."/>
            <person name="Andreopoulos B."/>
            <person name="Lipzen A."/>
            <person name="Chen C."/>
            <person name="Yan M."/>
            <person name="Daum C."/>
            <person name="Ng V."/>
            <person name="Clum A."/>
            <person name="Steindorff A."/>
            <person name="Ohm R.A."/>
            <person name="Martin F."/>
            <person name="Silar P."/>
            <person name="Natvig D.O."/>
            <person name="Lalanne C."/>
            <person name="Gautier V."/>
            <person name="Ament-Velasquez S.L."/>
            <person name="Kruys A."/>
            <person name="Hutchinson M.I."/>
            <person name="Powell A.J."/>
            <person name="Barry K."/>
            <person name="Miller A.N."/>
            <person name="Grigoriev I.V."/>
            <person name="Debuchy R."/>
            <person name="Gladieux P."/>
            <person name="Hiltunen Thoren M."/>
            <person name="Johannesson H."/>
        </authorList>
    </citation>
    <scope>NUCLEOTIDE SEQUENCE</scope>
    <source>
        <strain evidence="2">PSN309</strain>
    </source>
</reference>
<evidence type="ECO:0000313" key="3">
    <source>
        <dbReference type="Proteomes" id="UP001302126"/>
    </source>
</evidence>
<dbReference type="PANTHER" id="PTHR33112:SF9">
    <property type="entry name" value="HETEROKARYON INCOMPATIBILITY DOMAIN-CONTAINING PROTEIN"/>
    <property type="match status" value="1"/>
</dbReference>
<dbReference type="PANTHER" id="PTHR33112">
    <property type="entry name" value="DOMAIN PROTEIN, PUTATIVE-RELATED"/>
    <property type="match status" value="1"/>
</dbReference>
<gene>
    <name evidence="2" type="ORF">QBC35DRAFT_382968</name>
</gene>
<accession>A0AAN7AGY7</accession>
<proteinExistence type="predicted"/>
<name>A0AAN7AGY7_9PEZI</name>
<dbReference type="AlphaFoldDB" id="A0AAN7AGY7"/>
<dbReference type="Pfam" id="PF06985">
    <property type="entry name" value="HET"/>
    <property type="match status" value="1"/>
</dbReference>